<dbReference type="Proteomes" id="UP000620124">
    <property type="component" value="Unassembled WGS sequence"/>
</dbReference>
<feature type="transmembrane region" description="Helical" evidence="1">
    <location>
        <begin position="17"/>
        <end position="35"/>
    </location>
</feature>
<evidence type="ECO:0000313" key="2">
    <source>
        <dbReference type="EMBL" id="KAF7368413.1"/>
    </source>
</evidence>
<proteinExistence type="predicted"/>
<sequence>MPLCASAKSDMPLWRNLSIIVPHFCSVIWVGVFVTQSKRTILGQSAYGPEFMQTPINIVFSNAMLTSLNGRQRFRDCTTVNVSDLNFGLPHPICKADTMEFGDAELSFLGCGKAYTPT</sequence>
<dbReference type="AlphaFoldDB" id="A0A8H7DDS0"/>
<gene>
    <name evidence="2" type="ORF">MVEN_00163800</name>
</gene>
<keyword evidence="1" id="KW-0812">Transmembrane</keyword>
<evidence type="ECO:0000256" key="1">
    <source>
        <dbReference type="SAM" id="Phobius"/>
    </source>
</evidence>
<keyword evidence="1" id="KW-0472">Membrane</keyword>
<keyword evidence="1" id="KW-1133">Transmembrane helix</keyword>
<organism evidence="2 3">
    <name type="scientific">Mycena venus</name>
    <dbReference type="NCBI Taxonomy" id="2733690"/>
    <lineage>
        <taxon>Eukaryota</taxon>
        <taxon>Fungi</taxon>
        <taxon>Dikarya</taxon>
        <taxon>Basidiomycota</taxon>
        <taxon>Agaricomycotina</taxon>
        <taxon>Agaricomycetes</taxon>
        <taxon>Agaricomycetidae</taxon>
        <taxon>Agaricales</taxon>
        <taxon>Marasmiineae</taxon>
        <taxon>Mycenaceae</taxon>
        <taxon>Mycena</taxon>
    </lineage>
</organism>
<comment type="caution">
    <text evidence="2">The sequence shown here is derived from an EMBL/GenBank/DDBJ whole genome shotgun (WGS) entry which is preliminary data.</text>
</comment>
<accession>A0A8H7DDS0</accession>
<dbReference type="EMBL" id="JACAZI010000002">
    <property type="protein sequence ID" value="KAF7368413.1"/>
    <property type="molecule type" value="Genomic_DNA"/>
</dbReference>
<name>A0A8H7DDS0_9AGAR</name>
<reference evidence="2" key="1">
    <citation type="submission" date="2020-05" db="EMBL/GenBank/DDBJ databases">
        <title>Mycena genomes resolve the evolution of fungal bioluminescence.</title>
        <authorList>
            <person name="Tsai I.J."/>
        </authorList>
    </citation>
    <scope>NUCLEOTIDE SEQUENCE</scope>
    <source>
        <strain evidence="2">CCC161011</strain>
    </source>
</reference>
<keyword evidence="3" id="KW-1185">Reference proteome</keyword>
<evidence type="ECO:0000313" key="3">
    <source>
        <dbReference type="Proteomes" id="UP000620124"/>
    </source>
</evidence>
<protein>
    <submittedName>
        <fullName evidence="2">Uncharacterized protein</fullName>
    </submittedName>
</protein>